<dbReference type="GO" id="GO:0051276">
    <property type="term" value="P:chromosome organization"/>
    <property type="evidence" value="ECO:0007669"/>
    <property type="project" value="InterPro"/>
</dbReference>
<dbReference type="RefSeq" id="WP_128520597.1">
    <property type="nucleotide sequence ID" value="NZ_RJQC01000002.1"/>
</dbReference>
<name>A0A3N0I2G8_9FIRM</name>
<dbReference type="InterPro" id="IPR038713">
    <property type="entry name" value="Terminase_Gp1_N_sf"/>
</dbReference>
<protein>
    <submittedName>
        <fullName evidence="3">Terminase small subunit</fullName>
    </submittedName>
</protein>
<accession>A0A3N0I2G8</accession>
<dbReference type="AlphaFoldDB" id="A0A3N0I2G8"/>
<dbReference type="Gene3D" id="1.10.10.1400">
    <property type="entry name" value="Terminase, small subunit, N-terminal DNA-binding domain, HTH motif"/>
    <property type="match status" value="1"/>
</dbReference>
<dbReference type="Gene3D" id="6.10.140.2160">
    <property type="match status" value="1"/>
</dbReference>
<sequence>MTEKQMLFAEEYLKDLNATRAYLAVYKNVKSERVASACASKLLTKANVKAYIEDRLEKIHDEKTADAKEVIEYLTSVMRGESKSEVLSLCGSGCQEVIEKKPEERDRLKAAELIGKRYGLFTDRFQIESEKEELSKLDQLLSDITNVAKGDGS</sequence>
<dbReference type="InterPro" id="IPR052404">
    <property type="entry name" value="SPP1-like_terminase"/>
</dbReference>
<dbReference type="Pfam" id="PF03592">
    <property type="entry name" value="Terminase_2"/>
    <property type="match status" value="1"/>
</dbReference>
<evidence type="ECO:0000313" key="3">
    <source>
        <dbReference type="EMBL" id="RNM30690.1"/>
    </source>
</evidence>
<evidence type="ECO:0000256" key="1">
    <source>
        <dbReference type="ARBA" id="ARBA00022612"/>
    </source>
</evidence>
<gene>
    <name evidence="3" type="ORF">EDX97_07880</name>
</gene>
<evidence type="ECO:0000256" key="2">
    <source>
        <dbReference type="ARBA" id="ARBA00023219"/>
    </source>
</evidence>
<dbReference type="PANTHER" id="PTHR41328:SF2">
    <property type="entry name" value="TERMINASE SMALL SUBUNIT"/>
    <property type="match status" value="1"/>
</dbReference>
<reference evidence="3 4" key="1">
    <citation type="submission" date="2018-11" db="EMBL/GenBank/DDBJ databases">
        <title>Clostridium sp. nov., a member of the family Erysipelotrichaceae isolated from pig faeces.</title>
        <authorList>
            <person name="Chang Y.-H."/>
        </authorList>
    </citation>
    <scope>NUCLEOTIDE SEQUENCE [LARGE SCALE GENOMIC DNA]</scope>
    <source>
        <strain evidence="3 4">YH-panp20</strain>
    </source>
</reference>
<comment type="caution">
    <text evidence="3">The sequence shown here is derived from an EMBL/GenBank/DDBJ whole genome shotgun (WGS) entry which is preliminary data.</text>
</comment>
<dbReference type="Proteomes" id="UP000276568">
    <property type="component" value="Unassembled WGS sequence"/>
</dbReference>
<dbReference type="PANTHER" id="PTHR41328">
    <property type="entry name" value="TERMINASE SMALL SUBUNIT-RELATED"/>
    <property type="match status" value="1"/>
</dbReference>
<dbReference type="OrthoDB" id="7358785at2"/>
<organism evidence="3 4">
    <name type="scientific">Absicoccus porci</name>
    <dbReference type="NCBI Taxonomy" id="2486576"/>
    <lineage>
        <taxon>Bacteria</taxon>
        <taxon>Bacillati</taxon>
        <taxon>Bacillota</taxon>
        <taxon>Erysipelotrichia</taxon>
        <taxon>Erysipelotrichales</taxon>
        <taxon>Erysipelotrichaceae</taxon>
        <taxon>Absicoccus</taxon>
    </lineage>
</organism>
<evidence type="ECO:0000313" key="4">
    <source>
        <dbReference type="Proteomes" id="UP000276568"/>
    </source>
</evidence>
<keyword evidence="1" id="KW-1188">Viral release from host cell</keyword>
<keyword evidence="4" id="KW-1185">Reference proteome</keyword>
<proteinExistence type="predicted"/>
<dbReference type="InterPro" id="IPR005335">
    <property type="entry name" value="Terminase_ssu"/>
</dbReference>
<dbReference type="EMBL" id="RJQC01000002">
    <property type="protein sequence ID" value="RNM30690.1"/>
    <property type="molecule type" value="Genomic_DNA"/>
</dbReference>
<keyword evidence="2" id="KW-0231">Viral genome packaging</keyword>